<dbReference type="FunFam" id="2.40.50.140:FF:000201">
    <property type="entry name" value="TRM2p tRNA methyltransferase"/>
    <property type="match status" value="1"/>
</dbReference>
<dbReference type="HOGENOM" id="CLU_014689_3_2_1"/>
<accession>G4TBC3</accession>
<evidence type="ECO:0000256" key="5">
    <source>
        <dbReference type="PROSITE-ProRule" id="PRU10015"/>
    </source>
</evidence>
<keyword evidence="1 4" id="KW-0489">Methyltransferase</keyword>
<dbReference type="EMBL" id="CAFZ01000036">
    <property type="protein sequence ID" value="CCA68610.1"/>
    <property type="molecule type" value="Genomic_DNA"/>
</dbReference>
<dbReference type="PROSITE" id="PS01230">
    <property type="entry name" value="TRMA_1"/>
    <property type="match status" value="1"/>
</dbReference>
<dbReference type="eggNOG" id="KOG2187">
    <property type="taxonomic scope" value="Eukaryota"/>
</dbReference>
<feature type="active site" evidence="5">
    <location>
        <position position="375"/>
    </location>
</feature>
<dbReference type="InterPro" id="IPR030390">
    <property type="entry name" value="MeTrfase_TrmA_AS"/>
</dbReference>
<evidence type="ECO:0000313" key="7">
    <source>
        <dbReference type="Proteomes" id="UP000007148"/>
    </source>
</evidence>
<protein>
    <submittedName>
        <fullName evidence="6">Related to endo-exonuclease yNucR</fullName>
    </submittedName>
</protein>
<feature type="binding site" evidence="4">
    <location>
        <position position="243"/>
    </location>
    <ligand>
        <name>S-adenosyl-L-methionine</name>
        <dbReference type="ChEBI" id="CHEBI:59789"/>
    </ligand>
</feature>
<dbReference type="InParanoid" id="G4TBC3"/>
<feature type="binding site" evidence="4">
    <location>
        <position position="348"/>
    </location>
    <ligand>
        <name>S-adenosyl-L-methionine</name>
        <dbReference type="ChEBI" id="CHEBI:59789"/>
    </ligand>
</feature>
<proteinExistence type="inferred from homology"/>
<feature type="binding site" evidence="4">
    <location>
        <position position="277"/>
    </location>
    <ligand>
        <name>S-adenosyl-L-methionine</name>
        <dbReference type="ChEBI" id="CHEBI:59789"/>
    </ligand>
</feature>
<feature type="active site" description="Nucleophile" evidence="4">
    <location>
        <position position="375"/>
    </location>
</feature>
<dbReference type="InterPro" id="IPR025795">
    <property type="entry name" value="tRNA_(uracil-5-)_MeTrfase"/>
</dbReference>
<dbReference type="GO" id="GO:0032259">
    <property type="term" value="P:methylation"/>
    <property type="evidence" value="ECO:0007669"/>
    <property type="project" value="UniProtKB-KW"/>
</dbReference>
<gene>
    <name evidence="6" type="ORF">PIIN_11738</name>
</gene>
<keyword evidence="6" id="KW-0378">Hydrolase</keyword>
<dbReference type="PROSITE" id="PS51687">
    <property type="entry name" value="SAM_MT_RNA_M5U"/>
    <property type="match status" value="1"/>
</dbReference>
<keyword evidence="3 4" id="KW-0949">S-adenosyl-L-methionine</keyword>
<reference evidence="6 7" key="1">
    <citation type="journal article" date="2011" name="PLoS Pathog.">
        <title>Endophytic Life Strategies Decoded by Genome and Transcriptome Analyses of the Mutualistic Root Symbiont Piriformospora indica.</title>
        <authorList>
            <person name="Zuccaro A."/>
            <person name="Lahrmann U."/>
            <person name="Guldener U."/>
            <person name="Langen G."/>
            <person name="Pfiffi S."/>
            <person name="Biedenkopf D."/>
            <person name="Wong P."/>
            <person name="Samans B."/>
            <person name="Grimm C."/>
            <person name="Basiewicz M."/>
            <person name="Murat C."/>
            <person name="Martin F."/>
            <person name="Kogel K.H."/>
        </authorList>
    </citation>
    <scope>NUCLEOTIDE SEQUENCE [LARGE SCALE GENOMIC DNA]</scope>
    <source>
        <strain evidence="6 7">DSM 11827</strain>
    </source>
</reference>
<dbReference type="PANTHER" id="PTHR11061:SF30">
    <property type="entry name" value="TRNA (URACIL(54)-C(5))-METHYLTRANSFERASE"/>
    <property type="match status" value="1"/>
</dbReference>
<dbReference type="PROSITE" id="PS51622">
    <property type="entry name" value="SAM_MT_RNA_M5U_2"/>
    <property type="match status" value="1"/>
</dbReference>
<dbReference type="PROSITE" id="PS01231">
    <property type="entry name" value="TRMA_2"/>
    <property type="match status" value="1"/>
</dbReference>
<dbReference type="Proteomes" id="UP000007148">
    <property type="component" value="Unassembled WGS sequence"/>
</dbReference>
<dbReference type="Gene3D" id="2.40.50.140">
    <property type="entry name" value="Nucleic acid-binding proteins"/>
    <property type="match status" value="1"/>
</dbReference>
<dbReference type="InterPro" id="IPR012340">
    <property type="entry name" value="NA-bd_OB-fold"/>
</dbReference>
<dbReference type="InterPro" id="IPR010280">
    <property type="entry name" value="U5_MeTrfase_fam"/>
</dbReference>
<dbReference type="Gene3D" id="3.40.50.150">
    <property type="entry name" value="Vaccinia Virus protein VP39"/>
    <property type="match status" value="2"/>
</dbReference>
<name>G4TBC3_SERID</name>
<dbReference type="InterPro" id="IPR030391">
    <property type="entry name" value="MeTrfase_TrmA_CS"/>
</dbReference>
<feature type="binding site" evidence="4">
    <location>
        <position position="298"/>
    </location>
    <ligand>
        <name>S-adenosyl-L-methionine</name>
        <dbReference type="ChEBI" id="CHEBI:59789"/>
    </ligand>
</feature>
<dbReference type="FunCoup" id="G4TBC3">
    <property type="interactions" value="98"/>
</dbReference>
<dbReference type="InterPro" id="IPR029063">
    <property type="entry name" value="SAM-dependent_MTases_sf"/>
</dbReference>
<dbReference type="GO" id="GO:0008033">
    <property type="term" value="P:tRNA processing"/>
    <property type="evidence" value="ECO:0007669"/>
    <property type="project" value="InterPro"/>
</dbReference>
<dbReference type="GO" id="GO:0009451">
    <property type="term" value="P:RNA modification"/>
    <property type="evidence" value="ECO:0007669"/>
    <property type="project" value="UniProtKB-ARBA"/>
</dbReference>
<dbReference type="PANTHER" id="PTHR11061">
    <property type="entry name" value="RNA M5U METHYLTRANSFERASE"/>
    <property type="match status" value="1"/>
</dbReference>
<dbReference type="GO" id="GO:0004527">
    <property type="term" value="F:exonuclease activity"/>
    <property type="evidence" value="ECO:0007669"/>
    <property type="project" value="UniProtKB-KW"/>
</dbReference>
<evidence type="ECO:0000313" key="6">
    <source>
        <dbReference type="EMBL" id="CCA68610.1"/>
    </source>
</evidence>
<dbReference type="CDD" id="cd02440">
    <property type="entry name" value="AdoMet_MTases"/>
    <property type="match status" value="1"/>
</dbReference>
<evidence type="ECO:0000256" key="1">
    <source>
        <dbReference type="ARBA" id="ARBA00022603"/>
    </source>
</evidence>
<organism evidence="6 7">
    <name type="scientific">Serendipita indica (strain DSM 11827)</name>
    <name type="common">Root endophyte fungus</name>
    <name type="synonym">Piriformospora indica</name>
    <dbReference type="NCBI Taxonomy" id="1109443"/>
    <lineage>
        <taxon>Eukaryota</taxon>
        <taxon>Fungi</taxon>
        <taxon>Dikarya</taxon>
        <taxon>Basidiomycota</taxon>
        <taxon>Agaricomycotina</taxon>
        <taxon>Agaricomycetes</taxon>
        <taxon>Sebacinales</taxon>
        <taxon>Serendipitaceae</taxon>
        <taxon>Serendipita</taxon>
    </lineage>
</organism>
<dbReference type="GO" id="GO:0030697">
    <property type="term" value="F:tRNA (uracil(54)-C5)-methyltransferase activity, S-adenosyl methionine-dependent"/>
    <property type="evidence" value="ECO:0007669"/>
    <property type="project" value="InterPro"/>
</dbReference>
<comment type="caution">
    <text evidence="6">The sequence shown here is derived from an EMBL/GenBank/DDBJ whole genome shotgun (WGS) entry which is preliminary data.</text>
</comment>
<comment type="similarity">
    <text evidence="4">Belongs to the class I-like SAM-binding methyltransferase superfamily. RNA M5U methyltransferase family.</text>
</comment>
<dbReference type="SUPFAM" id="SSF53335">
    <property type="entry name" value="S-adenosyl-L-methionine-dependent methyltransferases"/>
    <property type="match status" value="1"/>
</dbReference>
<dbReference type="OMA" id="CDPATWA"/>
<keyword evidence="6" id="KW-0540">Nuclease</keyword>
<evidence type="ECO:0000256" key="4">
    <source>
        <dbReference type="PROSITE-ProRule" id="PRU01024"/>
    </source>
</evidence>
<keyword evidence="6" id="KW-0269">Exonuclease</keyword>
<dbReference type="AlphaFoldDB" id="G4TBC3"/>
<dbReference type="STRING" id="1109443.G4TBC3"/>
<dbReference type="OrthoDB" id="10250660at2759"/>
<sequence>MCSGTNELSSNGEALSKLPHPHPPWVVTTPFALPGEKIRVKIVRSGRMISYSDLLEVIQPAATRDNSRVQCKYFGKCAGCQYQMLDYSKQLEFKQRVVEKAYRYYSDLPGESIPSPLPTIGSPLQYGYRTKITPHFDAPPKGKLKEDWKLYIGFDTKGRRQVLDIEECPIATQVLNDALGPIRAEVQEKLSTYKRGATLLMRDSLQVVDSSREDHVCIRDHKAIVRERVGSKVFEFPANSFFQNNNSVLVPLTDYVRQAATVIPSGGRRPTHLVDTYSGCGLFALSLVEAFDHVAGIEISEESIRYATHNVQLNGISPDKCEFRAGQAEKIFDVVGDFPPSETVIVIDPPRKGCDDAFISQLVRFGAATVVYVSCNVHTQARDVGKLVRAGYALESIRGFDLFPQTAHVESVAVLRKSS</sequence>
<dbReference type="Pfam" id="PF05958">
    <property type="entry name" value="tRNA_U5-meth_tr"/>
    <property type="match status" value="1"/>
</dbReference>
<keyword evidence="7" id="KW-1185">Reference proteome</keyword>
<evidence type="ECO:0000256" key="3">
    <source>
        <dbReference type="ARBA" id="ARBA00022691"/>
    </source>
</evidence>
<evidence type="ECO:0000256" key="2">
    <source>
        <dbReference type="ARBA" id="ARBA00022679"/>
    </source>
</evidence>
<keyword evidence="2 4" id="KW-0808">Transferase</keyword>